<protein>
    <submittedName>
        <fullName evidence="3">Fe2+-dicitrate sensor, membrane component</fullName>
    </submittedName>
</protein>
<evidence type="ECO:0000259" key="2">
    <source>
        <dbReference type="Pfam" id="PF16220"/>
    </source>
</evidence>
<dbReference type="InterPro" id="IPR012373">
    <property type="entry name" value="Ferrdict_sens_TM"/>
</dbReference>
<organism evidence="3 4">
    <name type="scientific">Nitrincola lacisaponensis</name>
    <dbReference type="NCBI Taxonomy" id="267850"/>
    <lineage>
        <taxon>Bacteria</taxon>
        <taxon>Pseudomonadati</taxon>
        <taxon>Pseudomonadota</taxon>
        <taxon>Gammaproteobacteria</taxon>
        <taxon>Oceanospirillales</taxon>
        <taxon>Oceanospirillaceae</taxon>
        <taxon>Nitrincola</taxon>
    </lineage>
</organism>
<feature type="domain" description="FecR protein" evidence="1">
    <location>
        <begin position="113"/>
        <end position="204"/>
    </location>
</feature>
<dbReference type="Proteomes" id="UP000027318">
    <property type="component" value="Unassembled WGS sequence"/>
</dbReference>
<dbReference type="PANTHER" id="PTHR30273:SF2">
    <property type="entry name" value="PROTEIN FECR"/>
    <property type="match status" value="1"/>
</dbReference>
<feature type="domain" description="FecR N-terminal" evidence="2">
    <location>
        <begin position="16"/>
        <end position="58"/>
    </location>
</feature>
<evidence type="ECO:0000313" key="3">
    <source>
        <dbReference type="EMBL" id="KDE40846.1"/>
    </source>
</evidence>
<reference evidence="3 4" key="1">
    <citation type="journal article" date="2005" name="Int. J. Syst. Evol. Microbiol.">
        <title>Nitrincola lacisaponensis gen. nov., sp. nov., a novel alkaliphilic bacterium isolated from an alkaline, saline lake.</title>
        <authorList>
            <person name="Dimitriu P.A."/>
            <person name="Shukla S.K."/>
            <person name="Conradt J."/>
            <person name="Marquez M.C."/>
            <person name="Ventosa A."/>
            <person name="Maglia A."/>
            <person name="Peyton B.M."/>
            <person name="Pinkart H.C."/>
            <person name="Mormile M.R."/>
        </authorList>
    </citation>
    <scope>NUCLEOTIDE SEQUENCE [LARGE SCALE GENOMIC DNA]</scope>
    <source>
        <strain evidence="3 4">4CA</strain>
    </source>
</reference>
<dbReference type="OrthoDB" id="7032198at2"/>
<dbReference type="InterPro" id="IPR032623">
    <property type="entry name" value="FecR_N"/>
</dbReference>
<dbReference type="EMBL" id="JMSZ01000015">
    <property type="protein sequence ID" value="KDE40846.1"/>
    <property type="molecule type" value="Genomic_DNA"/>
</dbReference>
<gene>
    <name evidence="3" type="ORF">ADINL_0495</name>
</gene>
<dbReference type="PATRIC" id="fig|267850.7.peg.489"/>
<evidence type="ECO:0000313" key="4">
    <source>
        <dbReference type="Proteomes" id="UP000027318"/>
    </source>
</evidence>
<comment type="caution">
    <text evidence="3">The sequence shown here is derived from an EMBL/GenBank/DDBJ whole genome shotgun (WGS) entry which is preliminary data.</text>
</comment>
<dbReference type="PIRSF" id="PIRSF018266">
    <property type="entry name" value="FecR"/>
    <property type="match status" value="1"/>
</dbReference>
<dbReference type="PANTHER" id="PTHR30273">
    <property type="entry name" value="PERIPLASMIC SIGNAL SENSOR AND SIGMA FACTOR ACTIVATOR FECR-RELATED"/>
    <property type="match status" value="1"/>
</dbReference>
<evidence type="ECO:0000259" key="1">
    <source>
        <dbReference type="Pfam" id="PF04773"/>
    </source>
</evidence>
<accession>A0A063Y7W5</accession>
<dbReference type="Pfam" id="PF16220">
    <property type="entry name" value="DUF4880"/>
    <property type="match status" value="1"/>
</dbReference>
<dbReference type="GO" id="GO:0016989">
    <property type="term" value="F:sigma factor antagonist activity"/>
    <property type="evidence" value="ECO:0007669"/>
    <property type="project" value="TreeGrafter"/>
</dbReference>
<dbReference type="Gene3D" id="2.60.120.1440">
    <property type="match status" value="1"/>
</dbReference>
<dbReference type="Pfam" id="PF04773">
    <property type="entry name" value="FecR"/>
    <property type="match status" value="1"/>
</dbReference>
<sequence>MSKTQGKHTQTNNAIDQACLWLARLWADDATEKDHAACQAWRQAAPENEYAWQQVQQLQQRFQVLPDPKTSSKLLRQQKTVSRRQFLTYASLTLGTGLLATEYFNSSQRHSRDYTTRKGEILKTVLADGTHLFLNTSTQVDINFSDQKREIRLYEGEIYVETAPHRLPFAVISREGTLRPLGTRFSVRLMPLYDQLAVYEGRVQIQHAQSKEQTIIEAGFGADFTQSRLLQNHTADAVNITWTTQKITATNMPLTQFISEISRYHTGKLRVSPKLSNLTVTGIFSLQDTTRILHQLTEILPVRLQQITPYWITLLPI</sequence>
<name>A0A063Y7W5_9GAMM</name>
<dbReference type="STRING" id="267850.ADINL_0495"/>
<dbReference type="RefSeq" id="WP_051632495.1">
    <property type="nucleotide sequence ID" value="NZ_JMSZ01000015.1"/>
</dbReference>
<dbReference type="InterPro" id="IPR006860">
    <property type="entry name" value="FecR"/>
</dbReference>
<keyword evidence="4" id="KW-1185">Reference proteome</keyword>
<dbReference type="AlphaFoldDB" id="A0A063Y7W5"/>
<proteinExistence type="predicted"/>